<dbReference type="PANTHER" id="PTHR36558:SF1">
    <property type="entry name" value="RESTRICTION ENDONUCLEASE DOMAIN-CONTAINING PROTEIN-RELATED"/>
    <property type="match status" value="1"/>
</dbReference>
<dbReference type="AlphaFoldDB" id="A0A7C3E5C9"/>
<protein>
    <submittedName>
        <fullName evidence="2">Uma2 family endonuclease</fullName>
    </submittedName>
</protein>
<dbReference type="CDD" id="cd06260">
    <property type="entry name" value="DUF820-like"/>
    <property type="match status" value="1"/>
</dbReference>
<evidence type="ECO:0000259" key="1">
    <source>
        <dbReference type="Pfam" id="PF05685"/>
    </source>
</evidence>
<keyword evidence="2" id="KW-0540">Nuclease</keyword>
<proteinExistence type="predicted"/>
<dbReference type="Pfam" id="PF05685">
    <property type="entry name" value="Uma2"/>
    <property type="match status" value="1"/>
</dbReference>
<keyword evidence="2" id="KW-0378">Hydrolase</keyword>
<dbReference type="InterPro" id="IPR012296">
    <property type="entry name" value="Nuclease_put_TT1808"/>
</dbReference>
<comment type="caution">
    <text evidence="2">The sequence shown here is derived from an EMBL/GenBank/DDBJ whole genome shotgun (WGS) entry which is preliminary data.</text>
</comment>
<dbReference type="InterPro" id="IPR011335">
    <property type="entry name" value="Restrct_endonuc-II-like"/>
</dbReference>
<dbReference type="EMBL" id="DSVL01000260">
    <property type="protein sequence ID" value="HFH29517.1"/>
    <property type="molecule type" value="Genomic_DNA"/>
</dbReference>
<sequence>MGSEYIPGTNPVKEKPHYTYKDYKTWGDDIRCELWYGEPVMMSPAPRRRHQKLLFDIALQINSFLEGKPCQVYLAPLDVFLPEADESLDDCDLVVQPDLMVVCDQTKLIDEGIRGAPDFIIEILSPTTAMRDQSDKKLIYESKGVREYWIANPNTLEVFRYVLQDGRYGLAQPALLTDGAESNIFPGMKIRVTGE</sequence>
<organism evidence="2">
    <name type="scientific">Gracilinema caldarium</name>
    <dbReference type="NCBI Taxonomy" id="215591"/>
    <lineage>
        <taxon>Bacteria</taxon>
        <taxon>Pseudomonadati</taxon>
        <taxon>Spirochaetota</taxon>
        <taxon>Spirochaetia</taxon>
        <taxon>Spirochaetales</taxon>
        <taxon>Breznakiellaceae</taxon>
        <taxon>Gracilinema</taxon>
    </lineage>
</organism>
<dbReference type="InterPro" id="IPR008538">
    <property type="entry name" value="Uma2"/>
</dbReference>
<name>A0A7C3E5C9_9SPIR</name>
<dbReference type="SUPFAM" id="SSF52980">
    <property type="entry name" value="Restriction endonuclease-like"/>
    <property type="match status" value="1"/>
</dbReference>
<dbReference type="GO" id="GO:0004519">
    <property type="term" value="F:endonuclease activity"/>
    <property type="evidence" value="ECO:0007669"/>
    <property type="project" value="UniProtKB-KW"/>
</dbReference>
<keyword evidence="2" id="KW-0255">Endonuclease</keyword>
<dbReference type="Gene3D" id="3.90.1570.10">
    <property type="entry name" value="tt1808, chain A"/>
    <property type="match status" value="1"/>
</dbReference>
<feature type="domain" description="Putative restriction endonuclease" evidence="1">
    <location>
        <begin position="23"/>
        <end position="192"/>
    </location>
</feature>
<gene>
    <name evidence="2" type="ORF">ENS59_08400</name>
</gene>
<reference evidence="2" key="1">
    <citation type="journal article" date="2020" name="mSystems">
        <title>Genome- and Community-Level Interaction Insights into Carbon Utilization and Element Cycling Functions of Hydrothermarchaeota in Hydrothermal Sediment.</title>
        <authorList>
            <person name="Zhou Z."/>
            <person name="Liu Y."/>
            <person name="Xu W."/>
            <person name="Pan J."/>
            <person name="Luo Z.H."/>
            <person name="Li M."/>
        </authorList>
    </citation>
    <scope>NUCLEOTIDE SEQUENCE [LARGE SCALE GENOMIC DNA]</scope>
    <source>
        <strain evidence="2">SpSt-503</strain>
    </source>
</reference>
<dbReference type="PANTHER" id="PTHR36558">
    <property type="entry name" value="GLR1098 PROTEIN"/>
    <property type="match status" value="1"/>
</dbReference>
<evidence type="ECO:0000313" key="2">
    <source>
        <dbReference type="EMBL" id="HFH29517.1"/>
    </source>
</evidence>
<accession>A0A7C3E5C9</accession>